<evidence type="ECO:0000256" key="3">
    <source>
        <dbReference type="ARBA" id="ARBA00022989"/>
    </source>
</evidence>
<keyword evidence="9" id="KW-1185">Reference proteome</keyword>
<keyword evidence="4" id="KW-0175">Coiled coil</keyword>
<feature type="domain" description="DUF1279" evidence="7">
    <location>
        <begin position="104"/>
        <end position="193"/>
    </location>
</feature>
<dbReference type="OrthoDB" id="5874039at2759"/>
<dbReference type="PANTHER" id="PTHR21377">
    <property type="entry name" value="PROTEIN FAM210B, MITOCHONDRIAL"/>
    <property type="match status" value="1"/>
</dbReference>
<evidence type="ECO:0000256" key="5">
    <source>
        <dbReference type="ARBA" id="ARBA00023136"/>
    </source>
</evidence>
<evidence type="ECO:0000256" key="1">
    <source>
        <dbReference type="ARBA" id="ARBA00004167"/>
    </source>
</evidence>
<gene>
    <name evidence="8" type="ORF">NEZAVI_LOCUS1663</name>
</gene>
<dbReference type="AlphaFoldDB" id="A0A9P0GY56"/>
<comment type="subcellular location">
    <subcellularLocation>
        <location evidence="1">Membrane</location>
        <topology evidence="1">Single-pass membrane protein</topology>
    </subcellularLocation>
</comment>
<feature type="transmembrane region" description="Helical" evidence="6">
    <location>
        <begin position="113"/>
        <end position="134"/>
    </location>
</feature>
<dbReference type="InterPro" id="IPR009688">
    <property type="entry name" value="FAM210A/B-like_dom"/>
</dbReference>
<keyword evidence="2 6" id="KW-0812">Transmembrane</keyword>
<dbReference type="Pfam" id="PF06916">
    <property type="entry name" value="FAM210A-B_dom"/>
    <property type="match status" value="1"/>
</dbReference>
<dbReference type="PANTHER" id="PTHR21377:SF1">
    <property type="entry name" value="PROTEIN FAM210A"/>
    <property type="match status" value="1"/>
</dbReference>
<dbReference type="InterPro" id="IPR045866">
    <property type="entry name" value="FAM210A/B-like"/>
</dbReference>
<accession>A0A9P0GY56</accession>
<dbReference type="Proteomes" id="UP001152798">
    <property type="component" value="Chromosome 1"/>
</dbReference>
<protein>
    <recommendedName>
        <fullName evidence="7">DUF1279 domain-containing protein</fullName>
    </recommendedName>
</protein>
<organism evidence="8 9">
    <name type="scientific">Nezara viridula</name>
    <name type="common">Southern green stink bug</name>
    <name type="synonym">Cimex viridulus</name>
    <dbReference type="NCBI Taxonomy" id="85310"/>
    <lineage>
        <taxon>Eukaryota</taxon>
        <taxon>Metazoa</taxon>
        <taxon>Ecdysozoa</taxon>
        <taxon>Arthropoda</taxon>
        <taxon>Hexapoda</taxon>
        <taxon>Insecta</taxon>
        <taxon>Pterygota</taxon>
        <taxon>Neoptera</taxon>
        <taxon>Paraneoptera</taxon>
        <taxon>Hemiptera</taxon>
        <taxon>Heteroptera</taxon>
        <taxon>Panheteroptera</taxon>
        <taxon>Pentatomomorpha</taxon>
        <taxon>Pentatomoidea</taxon>
        <taxon>Pentatomidae</taxon>
        <taxon>Pentatominae</taxon>
        <taxon>Nezara</taxon>
    </lineage>
</organism>
<evidence type="ECO:0000256" key="4">
    <source>
        <dbReference type="ARBA" id="ARBA00023054"/>
    </source>
</evidence>
<evidence type="ECO:0000259" key="7">
    <source>
        <dbReference type="Pfam" id="PF06916"/>
    </source>
</evidence>
<sequence>MNCKFHGPLLALWSFRKNCFPTSKVISQRYRLICSYGDSKSKLCGPFAGASARQVFNTLLFRQDGFKSNGVLTVAKVFYCSKKPSECDDLKKENEPTKKMSIFQKFKAMYRDYWYVLVPVHLVTSAIWFGSFYYTARSGVDIASIAEMMHLSDSTVEKIRANSNTLAGHLAVSYLLYKIFTPLRYTVTVGGTTISINYLKKWGYIKPMPKKEEFKKLLEEKKVSFRKKRDNFRVKKDLMKKNVIEKFTQKKRSKKANEIIIRKVLQNKRVTKNG</sequence>
<keyword evidence="3 6" id="KW-1133">Transmembrane helix</keyword>
<keyword evidence="5 6" id="KW-0472">Membrane</keyword>
<dbReference type="GO" id="GO:0005739">
    <property type="term" value="C:mitochondrion"/>
    <property type="evidence" value="ECO:0007669"/>
    <property type="project" value="TreeGrafter"/>
</dbReference>
<evidence type="ECO:0000313" key="9">
    <source>
        <dbReference type="Proteomes" id="UP001152798"/>
    </source>
</evidence>
<name>A0A9P0GY56_NEZVI</name>
<dbReference type="GO" id="GO:0016020">
    <property type="term" value="C:membrane"/>
    <property type="evidence" value="ECO:0007669"/>
    <property type="project" value="UniProtKB-SubCell"/>
</dbReference>
<reference evidence="8" key="1">
    <citation type="submission" date="2022-01" db="EMBL/GenBank/DDBJ databases">
        <authorList>
            <person name="King R."/>
        </authorList>
    </citation>
    <scope>NUCLEOTIDE SEQUENCE</scope>
</reference>
<evidence type="ECO:0000256" key="6">
    <source>
        <dbReference type="SAM" id="Phobius"/>
    </source>
</evidence>
<dbReference type="EMBL" id="OV725077">
    <property type="protein sequence ID" value="CAH1390463.1"/>
    <property type="molecule type" value="Genomic_DNA"/>
</dbReference>
<evidence type="ECO:0000313" key="8">
    <source>
        <dbReference type="EMBL" id="CAH1390463.1"/>
    </source>
</evidence>
<evidence type="ECO:0000256" key="2">
    <source>
        <dbReference type="ARBA" id="ARBA00022692"/>
    </source>
</evidence>
<proteinExistence type="predicted"/>